<dbReference type="PIRSF" id="PIRSF015601">
    <property type="entry name" value="MTase_slr0722"/>
    <property type="match status" value="1"/>
</dbReference>
<dbReference type="STRING" id="479434.Sthe_1689"/>
<protein>
    <recommendedName>
        <fullName evidence="10">Ribosomal RNA small subunit methyltransferase E</fullName>
        <ecNumber evidence="10">2.1.1.193</ecNumber>
    </recommendedName>
</protein>
<comment type="subcellular location">
    <subcellularLocation>
        <location evidence="1 10">Cytoplasm</location>
    </subcellularLocation>
</comment>
<comment type="similarity">
    <text evidence="2 10">Belongs to the RNA methyltransferase RsmE family.</text>
</comment>
<evidence type="ECO:0000256" key="5">
    <source>
        <dbReference type="ARBA" id="ARBA00022603"/>
    </source>
</evidence>
<keyword evidence="7 10" id="KW-0949">S-adenosyl-L-methionine</keyword>
<evidence type="ECO:0000313" key="14">
    <source>
        <dbReference type="Proteomes" id="UP000002027"/>
    </source>
</evidence>
<dbReference type="InterPro" id="IPR029028">
    <property type="entry name" value="Alpha/beta_knot_MTases"/>
</dbReference>
<evidence type="ECO:0000256" key="3">
    <source>
        <dbReference type="ARBA" id="ARBA00022490"/>
    </source>
</evidence>
<keyword evidence="4 10" id="KW-0698">rRNA processing</keyword>
<evidence type="ECO:0000256" key="9">
    <source>
        <dbReference type="ARBA" id="ARBA00047944"/>
    </source>
</evidence>
<dbReference type="NCBIfam" id="NF008692">
    <property type="entry name" value="PRK11713.1-5"/>
    <property type="match status" value="1"/>
</dbReference>
<feature type="domain" description="Ribosomal RNA small subunit methyltransferase E PUA-like" evidence="12">
    <location>
        <begin position="22"/>
        <end position="68"/>
    </location>
</feature>
<keyword evidence="14" id="KW-1185">Reference proteome</keyword>
<dbReference type="GO" id="GO:0005737">
    <property type="term" value="C:cytoplasm"/>
    <property type="evidence" value="ECO:0007669"/>
    <property type="project" value="UniProtKB-SubCell"/>
</dbReference>
<dbReference type="AlphaFoldDB" id="D1C4F6"/>
<comment type="catalytic activity">
    <reaction evidence="9 10">
        <text>uridine(1498) in 16S rRNA + S-adenosyl-L-methionine = N(3)-methyluridine(1498) in 16S rRNA + S-adenosyl-L-homocysteine + H(+)</text>
        <dbReference type="Rhea" id="RHEA:42920"/>
        <dbReference type="Rhea" id="RHEA-COMP:10283"/>
        <dbReference type="Rhea" id="RHEA-COMP:10284"/>
        <dbReference type="ChEBI" id="CHEBI:15378"/>
        <dbReference type="ChEBI" id="CHEBI:57856"/>
        <dbReference type="ChEBI" id="CHEBI:59789"/>
        <dbReference type="ChEBI" id="CHEBI:65315"/>
        <dbReference type="ChEBI" id="CHEBI:74502"/>
        <dbReference type="EC" id="2.1.1.193"/>
    </reaction>
</comment>
<reference evidence="13 14" key="2">
    <citation type="journal article" date="2010" name="Stand. Genomic Sci.">
        <title>Complete genome sequence of Desulfohalobium retbaense type strain (HR(100)).</title>
        <authorList>
            <person name="Spring S."/>
            <person name="Nolan M."/>
            <person name="Lapidus A."/>
            <person name="Glavina Del Rio T."/>
            <person name="Copeland A."/>
            <person name="Tice H."/>
            <person name="Cheng J.F."/>
            <person name="Lucas S."/>
            <person name="Land M."/>
            <person name="Chen F."/>
            <person name="Bruce D."/>
            <person name="Goodwin L."/>
            <person name="Pitluck S."/>
            <person name="Ivanova N."/>
            <person name="Mavromatis K."/>
            <person name="Mikhailova N."/>
            <person name="Pati A."/>
            <person name="Chen A."/>
            <person name="Palaniappan K."/>
            <person name="Hauser L."/>
            <person name="Chang Y.J."/>
            <person name="Jeffries C.D."/>
            <person name="Munk C."/>
            <person name="Kiss H."/>
            <person name="Chain P."/>
            <person name="Han C."/>
            <person name="Brettin T."/>
            <person name="Detter J.C."/>
            <person name="Schuler E."/>
            <person name="Goker M."/>
            <person name="Rohde M."/>
            <person name="Bristow J."/>
            <person name="Eisen J.A."/>
            <person name="Markowitz V."/>
            <person name="Hugenholtz P."/>
            <person name="Kyrpides N.C."/>
            <person name="Klenk H.P."/>
        </authorList>
    </citation>
    <scope>NUCLEOTIDE SEQUENCE [LARGE SCALE GENOMIC DNA]</scope>
    <source>
        <strain evidence="14">ATCC 49802 / DSM 20745 / S 6022</strain>
    </source>
</reference>
<dbReference type="PANTHER" id="PTHR30027:SF3">
    <property type="entry name" value="16S RRNA (URACIL(1498)-N(3))-METHYLTRANSFERASE"/>
    <property type="match status" value="1"/>
</dbReference>
<dbReference type="NCBIfam" id="TIGR00046">
    <property type="entry name" value="RsmE family RNA methyltransferase"/>
    <property type="match status" value="1"/>
</dbReference>
<dbReference type="InParanoid" id="D1C4F6"/>
<evidence type="ECO:0000256" key="4">
    <source>
        <dbReference type="ARBA" id="ARBA00022552"/>
    </source>
</evidence>
<gene>
    <name evidence="13" type="ordered locus">Sthe_1689</name>
</gene>
<evidence type="ECO:0000256" key="6">
    <source>
        <dbReference type="ARBA" id="ARBA00022679"/>
    </source>
</evidence>
<dbReference type="CDD" id="cd18084">
    <property type="entry name" value="RsmE-like"/>
    <property type="match status" value="1"/>
</dbReference>
<dbReference type="SUPFAM" id="SSF88697">
    <property type="entry name" value="PUA domain-like"/>
    <property type="match status" value="1"/>
</dbReference>
<evidence type="ECO:0000313" key="13">
    <source>
        <dbReference type="EMBL" id="ACZ39123.1"/>
    </source>
</evidence>
<dbReference type="SUPFAM" id="SSF75217">
    <property type="entry name" value="alpha/beta knot"/>
    <property type="match status" value="1"/>
</dbReference>
<evidence type="ECO:0000256" key="2">
    <source>
        <dbReference type="ARBA" id="ARBA00005528"/>
    </source>
</evidence>
<dbReference type="EMBL" id="CP001823">
    <property type="protein sequence ID" value="ACZ39123.1"/>
    <property type="molecule type" value="Genomic_DNA"/>
</dbReference>
<dbReference type="OrthoDB" id="9815641at2"/>
<dbReference type="Pfam" id="PF04452">
    <property type="entry name" value="Methyltrans_RNA"/>
    <property type="match status" value="1"/>
</dbReference>
<accession>D1C4F6</accession>
<dbReference type="InterPro" id="IPR046886">
    <property type="entry name" value="RsmE_MTase_dom"/>
</dbReference>
<keyword evidence="3 10" id="KW-0963">Cytoplasm</keyword>
<dbReference type="Proteomes" id="UP000002027">
    <property type="component" value="Chromosome 1"/>
</dbReference>
<dbReference type="RefSeq" id="WP_012872170.1">
    <property type="nucleotide sequence ID" value="NC_013523.1"/>
</dbReference>
<evidence type="ECO:0000259" key="12">
    <source>
        <dbReference type="Pfam" id="PF20260"/>
    </source>
</evidence>
<dbReference type="FunCoup" id="D1C4F6">
    <property type="interactions" value="409"/>
</dbReference>
<dbReference type="Pfam" id="PF20260">
    <property type="entry name" value="PUA_4"/>
    <property type="match status" value="1"/>
</dbReference>
<dbReference type="InterPro" id="IPR046887">
    <property type="entry name" value="RsmE_PUA-like"/>
</dbReference>
<dbReference type="GO" id="GO:0070042">
    <property type="term" value="F:rRNA (uridine-N3-)-methyltransferase activity"/>
    <property type="evidence" value="ECO:0007669"/>
    <property type="project" value="TreeGrafter"/>
</dbReference>
<proteinExistence type="inferred from homology"/>
<sequence length="249" mass="26559">MAGTVHRFYLPAPLPPGESVALTEEQARQAARVLRLAPGAPVVLFNGDGQEVPGTIEDCAPRRVTVRLGEPRAGRSCPVPAIHVAQALIKADRFDWVVQKVTELGVARITPLATSRTVVSLPVERARQRRERWQRIAVEAAEQSGRVTIPEIDEPATLDDLLPLMARIPALVCWENEAMPLHRVRLPTAGPLLVVIGPEGGFTREEIAAAVDAGARTVSLGPLILRSETAALAALAGIFTLAAAAADNP</sequence>
<dbReference type="EC" id="2.1.1.193" evidence="10"/>
<dbReference type="InterPro" id="IPR015947">
    <property type="entry name" value="PUA-like_sf"/>
</dbReference>
<dbReference type="KEGG" id="sti:Sthe_1689"/>
<dbReference type="GO" id="GO:0070475">
    <property type="term" value="P:rRNA base methylation"/>
    <property type="evidence" value="ECO:0007669"/>
    <property type="project" value="TreeGrafter"/>
</dbReference>
<keyword evidence="6 10" id="KW-0808">Transferase</keyword>
<evidence type="ECO:0000256" key="8">
    <source>
        <dbReference type="ARBA" id="ARBA00025699"/>
    </source>
</evidence>
<dbReference type="Gene3D" id="3.40.1280.10">
    <property type="match status" value="1"/>
</dbReference>
<dbReference type="PANTHER" id="PTHR30027">
    <property type="entry name" value="RIBOSOMAL RNA SMALL SUBUNIT METHYLTRANSFERASE E"/>
    <property type="match status" value="1"/>
</dbReference>
<evidence type="ECO:0000259" key="11">
    <source>
        <dbReference type="Pfam" id="PF04452"/>
    </source>
</evidence>
<keyword evidence="5 10" id="KW-0489">Methyltransferase</keyword>
<evidence type="ECO:0000256" key="10">
    <source>
        <dbReference type="PIRNR" id="PIRNR015601"/>
    </source>
</evidence>
<dbReference type="eggNOG" id="COG1385">
    <property type="taxonomic scope" value="Bacteria"/>
</dbReference>
<comment type="function">
    <text evidence="8 10">Specifically methylates the N3 position of the uracil ring of uridine 1498 (m3U1498) in 16S rRNA. Acts on the fully assembled 30S ribosomal subunit.</text>
</comment>
<reference evidence="14" key="1">
    <citation type="submission" date="2009-11" db="EMBL/GenBank/DDBJ databases">
        <title>The complete chromosome 1 of Sphaerobacter thermophilus DSM 20745.</title>
        <authorList>
            <person name="Lucas S."/>
            <person name="Copeland A."/>
            <person name="Lapidus A."/>
            <person name="Glavina del Rio T."/>
            <person name="Dalin E."/>
            <person name="Tice H."/>
            <person name="Bruce D."/>
            <person name="Goodwin L."/>
            <person name="Pitluck S."/>
            <person name="Kyrpides N."/>
            <person name="Mavromatis K."/>
            <person name="Ivanova N."/>
            <person name="Mikhailova N."/>
            <person name="LaButti K.M."/>
            <person name="Clum A."/>
            <person name="Sun H.I."/>
            <person name="Brettin T."/>
            <person name="Detter J.C."/>
            <person name="Han C."/>
            <person name="Larimer F."/>
            <person name="Land M."/>
            <person name="Hauser L."/>
            <person name="Markowitz V."/>
            <person name="Cheng J.F."/>
            <person name="Hugenholtz P."/>
            <person name="Woyke T."/>
            <person name="Wu D."/>
            <person name="Steenblock K."/>
            <person name="Schneider S."/>
            <person name="Pukall R."/>
            <person name="Goeker M."/>
            <person name="Klenk H.P."/>
            <person name="Eisen J.A."/>
        </authorList>
    </citation>
    <scope>NUCLEOTIDE SEQUENCE [LARGE SCALE GENOMIC DNA]</scope>
    <source>
        <strain evidence="14">ATCC 49802 / DSM 20745 / S 6022</strain>
    </source>
</reference>
<organism evidence="13 14">
    <name type="scientific">Sphaerobacter thermophilus (strain ATCC 49802 / DSM 20745 / KCCM 41009 / NCIMB 13125 / S 6022)</name>
    <dbReference type="NCBI Taxonomy" id="479434"/>
    <lineage>
        <taxon>Bacteria</taxon>
        <taxon>Pseudomonadati</taxon>
        <taxon>Thermomicrobiota</taxon>
        <taxon>Thermomicrobia</taxon>
        <taxon>Sphaerobacterales</taxon>
        <taxon>Sphaerobacterineae</taxon>
        <taxon>Sphaerobacteraceae</taxon>
        <taxon>Sphaerobacter</taxon>
    </lineage>
</organism>
<feature type="domain" description="Ribosomal RNA small subunit methyltransferase E methyltransferase" evidence="11">
    <location>
        <begin position="78"/>
        <end position="236"/>
    </location>
</feature>
<dbReference type="InterPro" id="IPR006700">
    <property type="entry name" value="RsmE"/>
</dbReference>
<dbReference type="InterPro" id="IPR029026">
    <property type="entry name" value="tRNA_m1G_MTases_N"/>
</dbReference>
<name>D1C4F6_SPHTD</name>
<evidence type="ECO:0000256" key="7">
    <source>
        <dbReference type="ARBA" id="ARBA00022691"/>
    </source>
</evidence>
<dbReference type="HOGENOM" id="CLU_067442_5_1_0"/>
<evidence type="ECO:0000256" key="1">
    <source>
        <dbReference type="ARBA" id="ARBA00004496"/>
    </source>
</evidence>